<reference evidence="1 2" key="1">
    <citation type="submission" date="2021-03" db="EMBL/GenBank/DDBJ databases">
        <title>Sequencing the genomes of 1000 actinobacteria strains.</title>
        <authorList>
            <person name="Klenk H.-P."/>
        </authorList>
    </citation>
    <scope>NUCLEOTIDE SEQUENCE [LARGE SCALE GENOMIC DNA]</scope>
    <source>
        <strain evidence="1 2">DSM 46713</strain>
    </source>
</reference>
<gene>
    <name evidence="1" type="ORF">JOF57_002427</name>
</gene>
<comment type="caution">
    <text evidence="1">The sequence shown here is derived from an EMBL/GenBank/DDBJ whole genome shotgun (WGS) entry which is preliminary data.</text>
</comment>
<sequence length="88" mass="9730">MSYSSRAHSRYMATHGGDAIEDYIERVTEDIRAAHGNEIATAVEALLGYEIDLSDHIDYDDDVDVDVYSLPGVRETIIAHNPFVAFAA</sequence>
<organism evidence="1 2">
    <name type="scientific">Mycolicibacterium lutetiense</name>
    <dbReference type="NCBI Taxonomy" id="1641992"/>
    <lineage>
        <taxon>Bacteria</taxon>
        <taxon>Bacillati</taxon>
        <taxon>Actinomycetota</taxon>
        <taxon>Actinomycetes</taxon>
        <taxon>Mycobacteriales</taxon>
        <taxon>Mycobacteriaceae</taxon>
        <taxon>Mycolicibacterium</taxon>
    </lineage>
</organism>
<protein>
    <submittedName>
        <fullName evidence="1">Uncharacterized protein</fullName>
    </submittedName>
</protein>
<keyword evidence="2" id="KW-1185">Reference proteome</keyword>
<dbReference type="Proteomes" id="UP000694460">
    <property type="component" value="Unassembled WGS sequence"/>
</dbReference>
<evidence type="ECO:0000313" key="1">
    <source>
        <dbReference type="EMBL" id="MBP2452514.1"/>
    </source>
</evidence>
<dbReference type="EMBL" id="JAGIOP010000002">
    <property type="protein sequence ID" value="MBP2452514.1"/>
    <property type="molecule type" value="Genomic_DNA"/>
</dbReference>
<name>A0ABS4ZV97_9MYCO</name>
<accession>A0ABS4ZV97</accession>
<proteinExistence type="predicted"/>
<evidence type="ECO:0000313" key="2">
    <source>
        <dbReference type="Proteomes" id="UP000694460"/>
    </source>
</evidence>